<evidence type="ECO:0000313" key="3">
    <source>
        <dbReference type="Proteomes" id="UP001519460"/>
    </source>
</evidence>
<accession>A0ABD0KV42</accession>
<keyword evidence="3" id="KW-1185">Reference proteome</keyword>
<feature type="compositionally biased region" description="Polar residues" evidence="1">
    <location>
        <begin position="1"/>
        <end position="15"/>
    </location>
</feature>
<dbReference type="AlphaFoldDB" id="A0ABD0KV42"/>
<gene>
    <name evidence="2" type="ORF">BaRGS_00017648</name>
</gene>
<feature type="compositionally biased region" description="Pro residues" evidence="1">
    <location>
        <begin position="24"/>
        <end position="38"/>
    </location>
</feature>
<sequence length="99" mass="10614">MASSHASTRKLSIQKTVPLAARSSPPPLSQPLSPPPPPHSHRNRVSMETVLAAQALGDFGKRTDLAQNAGNCRRLCDTSFEKPSVSGHGHFLVSSFENL</sequence>
<evidence type="ECO:0000256" key="1">
    <source>
        <dbReference type="SAM" id="MobiDB-lite"/>
    </source>
</evidence>
<name>A0ABD0KV42_9CAEN</name>
<proteinExistence type="predicted"/>
<evidence type="ECO:0000313" key="2">
    <source>
        <dbReference type="EMBL" id="KAK7491084.1"/>
    </source>
</evidence>
<feature type="region of interest" description="Disordered" evidence="1">
    <location>
        <begin position="1"/>
        <end position="44"/>
    </location>
</feature>
<dbReference type="EMBL" id="JACVVK020000119">
    <property type="protein sequence ID" value="KAK7491084.1"/>
    <property type="molecule type" value="Genomic_DNA"/>
</dbReference>
<comment type="caution">
    <text evidence="2">The sequence shown here is derived from an EMBL/GenBank/DDBJ whole genome shotgun (WGS) entry which is preliminary data.</text>
</comment>
<protein>
    <submittedName>
        <fullName evidence="2">Uncharacterized protein</fullName>
    </submittedName>
</protein>
<organism evidence="2 3">
    <name type="scientific">Batillaria attramentaria</name>
    <dbReference type="NCBI Taxonomy" id="370345"/>
    <lineage>
        <taxon>Eukaryota</taxon>
        <taxon>Metazoa</taxon>
        <taxon>Spiralia</taxon>
        <taxon>Lophotrochozoa</taxon>
        <taxon>Mollusca</taxon>
        <taxon>Gastropoda</taxon>
        <taxon>Caenogastropoda</taxon>
        <taxon>Sorbeoconcha</taxon>
        <taxon>Cerithioidea</taxon>
        <taxon>Batillariidae</taxon>
        <taxon>Batillaria</taxon>
    </lineage>
</organism>
<dbReference type="Proteomes" id="UP001519460">
    <property type="component" value="Unassembled WGS sequence"/>
</dbReference>
<reference evidence="2 3" key="1">
    <citation type="journal article" date="2023" name="Sci. Data">
        <title>Genome assembly of the Korean intertidal mud-creeper Batillaria attramentaria.</title>
        <authorList>
            <person name="Patra A.K."/>
            <person name="Ho P.T."/>
            <person name="Jun S."/>
            <person name="Lee S.J."/>
            <person name="Kim Y."/>
            <person name="Won Y.J."/>
        </authorList>
    </citation>
    <scope>NUCLEOTIDE SEQUENCE [LARGE SCALE GENOMIC DNA]</scope>
    <source>
        <strain evidence="2">Wonlab-2016</strain>
    </source>
</reference>